<name>V6DH46_9BACT</name>
<evidence type="ECO:0000313" key="1">
    <source>
        <dbReference type="EMBL" id="CDK30869.1"/>
    </source>
</evidence>
<dbReference type="InterPro" id="IPR029052">
    <property type="entry name" value="Metallo-depent_PP-like"/>
</dbReference>
<dbReference type="Gene3D" id="3.60.21.10">
    <property type="match status" value="1"/>
</dbReference>
<evidence type="ECO:0000313" key="2">
    <source>
        <dbReference type="Proteomes" id="UP000018769"/>
    </source>
</evidence>
<gene>
    <name evidence="1" type="ORF">BABL1_gene_144</name>
</gene>
<proteinExistence type="predicted"/>
<dbReference type="RefSeq" id="WP_023792673.1">
    <property type="nucleotide sequence ID" value="NC_023003.1"/>
</dbReference>
<dbReference type="HOGENOM" id="CLU_619213_0_0_7"/>
<organism evidence="1 2">
    <name type="scientific">Candidatus Babela massiliensis</name>
    <dbReference type="NCBI Taxonomy" id="673862"/>
    <lineage>
        <taxon>Bacteria</taxon>
        <taxon>Candidatus Babelota</taxon>
        <taxon>Candidatus Babeliae</taxon>
        <taxon>Candidatus Babeliales</taxon>
        <taxon>Candidatus Babeliaceae</taxon>
        <taxon>Candidatus Babela</taxon>
    </lineage>
</organism>
<dbReference type="SUPFAM" id="SSF56300">
    <property type="entry name" value="Metallo-dependent phosphatases"/>
    <property type="match status" value="1"/>
</dbReference>
<dbReference type="EMBL" id="HG793133">
    <property type="protein sequence ID" value="CDK30869.1"/>
    <property type="molecule type" value="Genomic_DNA"/>
</dbReference>
<dbReference type="KEGG" id="dpb:BABL1_gene_144"/>
<dbReference type="STRING" id="673862.BABL1_gene_144"/>
<dbReference type="Proteomes" id="UP000018769">
    <property type="component" value="Chromosome I"/>
</dbReference>
<accession>V6DH46</accession>
<protein>
    <submittedName>
        <fullName evidence="1">Serine/threonine protein phosphatase PP2A family</fullName>
    </submittedName>
</protein>
<sequence>MNIVFKLLFLSLFTLRCIGFDTLSDAVLYAECKTNEKLFNKLLKRKKPLWSIDIFKDLLQSVLVSRQLKGYVSDLVFKYTPMPGSKFIVFGDINSSFDSLIKDLKFLFERGIIDNNFRIRRPDTFFVFLGNIINGSENILETLTVILKLMQENLHLVFYLKGKSEVNYNWLNTGIKKELKIQVIQDKKSLFLENEIHSFFNTLPYALYLANNPDEGIIRFSNFDFNYRKIKEKNYIGILKSLKLHSSQTANISKFSTYNICNLNSNVYANNLIDVKVLIKSQDILRNFQSIEGLSTFMSEKGAIVWNLFSSPNNFYQEYFNANYDAFCVVDIYSSLAETTISLYNRDIKDIYNFSQKRAYKLLTTEKINSKDNLFFDSSTSKNHLDKKDIEELQNLIKNIMIKVKNISQRLYSFENRLNNFLFNSQVTSLPINNREHLNEIK</sequence>
<dbReference type="AlphaFoldDB" id="V6DH46"/>
<reference evidence="1 2" key="1">
    <citation type="journal article" date="2015" name="Biol. Direct">
        <title>Babela massiliensis, a representative of a widespread bacterial phylum with unusual adaptations to parasitism in amoebae.</title>
        <authorList>
            <person name="Pagnier I."/>
            <person name="Yutin N."/>
            <person name="Croce O."/>
            <person name="Makarova K.S."/>
            <person name="Wolf Y.I."/>
            <person name="Benamar S."/>
            <person name="Raoult D."/>
            <person name="Koonin E.V."/>
            <person name="La Scola B."/>
        </authorList>
    </citation>
    <scope>NUCLEOTIDE SEQUENCE [LARGE SCALE GENOMIC DNA]</scope>
    <source>
        <strain evidence="2">BABL1</strain>
    </source>
</reference>
<keyword evidence="2" id="KW-1185">Reference proteome</keyword>